<dbReference type="EMBL" id="VSSQ01026794">
    <property type="protein sequence ID" value="MPM75689.1"/>
    <property type="molecule type" value="Genomic_DNA"/>
</dbReference>
<comment type="caution">
    <text evidence="1">The sequence shown here is derived from an EMBL/GenBank/DDBJ whole genome shotgun (WGS) entry which is preliminary data.</text>
</comment>
<name>A0A645CFD8_9ZZZZ</name>
<evidence type="ECO:0000313" key="1">
    <source>
        <dbReference type="EMBL" id="MPM75689.1"/>
    </source>
</evidence>
<protein>
    <submittedName>
        <fullName evidence="1">Uncharacterized protein</fullName>
    </submittedName>
</protein>
<sequence length="123" mass="13632">MVLIGNQPGADFSIGYGWKHRLCAFARVTAPNAAYVKSWPNTGTLIGSVSFFAENLLHAKRFFVFFERERSLCHHISLLTGNLHNVVVKSGNQNPSVIIRGLCNHFCQHIDGVSYRTAKNSGV</sequence>
<reference evidence="1" key="1">
    <citation type="submission" date="2019-08" db="EMBL/GenBank/DDBJ databases">
        <authorList>
            <person name="Kucharzyk K."/>
            <person name="Murdoch R.W."/>
            <person name="Higgins S."/>
            <person name="Loffler F."/>
        </authorList>
    </citation>
    <scope>NUCLEOTIDE SEQUENCE</scope>
</reference>
<dbReference type="AlphaFoldDB" id="A0A645CFD8"/>
<proteinExistence type="predicted"/>
<organism evidence="1">
    <name type="scientific">bioreactor metagenome</name>
    <dbReference type="NCBI Taxonomy" id="1076179"/>
    <lineage>
        <taxon>unclassified sequences</taxon>
        <taxon>metagenomes</taxon>
        <taxon>ecological metagenomes</taxon>
    </lineage>
</organism>
<accession>A0A645CFD8</accession>
<gene>
    <name evidence="1" type="ORF">SDC9_122683</name>
</gene>